<evidence type="ECO:0000256" key="2">
    <source>
        <dbReference type="ARBA" id="ARBA00022771"/>
    </source>
</evidence>
<dbReference type="Gene3D" id="3.30.40.10">
    <property type="entry name" value="Zinc/RING finger domain, C3HC4 (zinc finger)"/>
    <property type="match status" value="1"/>
</dbReference>
<dbReference type="Pfam" id="PF13920">
    <property type="entry name" value="zf-C3HC4_3"/>
    <property type="match status" value="1"/>
</dbReference>
<evidence type="ECO:0000313" key="10">
    <source>
        <dbReference type="Ensembl" id="ENSPTEP00000010263.1"/>
    </source>
</evidence>
<keyword evidence="7" id="KW-0472">Membrane</keyword>
<dbReference type="Proteomes" id="UP000694416">
    <property type="component" value="Unplaced"/>
</dbReference>
<dbReference type="GO" id="GO:0008270">
    <property type="term" value="F:zinc ion binding"/>
    <property type="evidence" value="ECO:0007669"/>
    <property type="project" value="UniProtKB-KW"/>
</dbReference>
<dbReference type="InterPro" id="IPR001841">
    <property type="entry name" value="Znf_RING"/>
</dbReference>
<comment type="similarity">
    <text evidence="4">Belongs to the RING-type zinc finger family. LOG2 subfamily.</text>
</comment>
<dbReference type="PANTHER" id="PTHR22996">
    <property type="entry name" value="MAHOGUNIN"/>
    <property type="match status" value="1"/>
</dbReference>
<keyword evidence="11" id="KW-1185">Reference proteome</keyword>
<feature type="domain" description="RING-type" evidence="9">
    <location>
        <begin position="144"/>
        <end position="183"/>
    </location>
</feature>
<comment type="catalytic activity">
    <reaction evidence="6">
        <text>S-ubiquitinyl-[E2 ubiquitin-conjugating enzyme]-L-cysteine + [acceptor protein]-L-lysine = [E2 ubiquitin-conjugating enzyme]-L-cysteine + N(6)-ubiquitinyl-[acceptor protein]-L-lysine.</text>
        <dbReference type="EC" id="2.3.2.27"/>
    </reaction>
</comment>
<dbReference type="SUPFAM" id="SSF57850">
    <property type="entry name" value="RING/U-box"/>
    <property type="match status" value="1"/>
</dbReference>
<evidence type="ECO:0000256" key="5">
    <source>
        <dbReference type="PROSITE-ProRule" id="PRU00175"/>
    </source>
</evidence>
<reference evidence="10" key="2">
    <citation type="submission" date="2025-09" db="UniProtKB">
        <authorList>
            <consortium name="Ensembl"/>
        </authorList>
    </citation>
    <scope>IDENTIFICATION</scope>
</reference>
<dbReference type="PANTHER" id="PTHR22996:SF0">
    <property type="entry name" value="RE60872P-RELATED"/>
    <property type="match status" value="1"/>
</dbReference>
<keyword evidence="6" id="KW-0808">Transferase</keyword>
<comment type="subcellular location">
    <subcellularLocation>
        <location evidence="6">Cytoplasm</location>
    </subcellularLocation>
</comment>
<reference evidence="10" key="1">
    <citation type="submission" date="2025-08" db="UniProtKB">
        <authorList>
            <consortium name="Ensembl"/>
        </authorList>
    </citation>
    <scope>IDENTIFICATION</scope>
</reference>
<proteinExistence type="inferred from homology"/>
<evidence type="ECO:0000256" key="4">
    <source>
        <dbReference type="ARBA" id="ARBA00025721"/>
    </source>
</evidence>
<dbReference type="InterPro" id="IPR045195">
    <property type="entry name" value="LOG2-like_mRING_C3HC5"/>
</dbReference>
<name>A0A8C9GV70_9PRIM</name>
<keyword evidence="7" id="KW-1133">Transmembrane helix</keyword>
<evidence type="ECO:0000256" key="3">
    <source>
        <dbReference type="ARBA" id="ARBA00022833"/>
    </source>
</evidence>
<keyword evidence="1 6" id="KW-0479">Metal-binding</keyword>
<feature type="transmembrane region" description="Helical" evidence="7">
    <location>
        <begin position="224"/>
        <end position="247"/>
    </location>
</feature>
<evidence type="ECO:0000256" key="8">
    <source>
        <dbReference type="SAM" id="SignalP"/>
    </source>
</evidence>
<dbReference type="GO" id="GO:0016567">
    <property type="term" value="P:protein ubiquitination"/>
    <property type="evidence" value="ECO:0007669"/>
    <property type="project" value="UniProtKB-UniRule"/>
</dbReference>
<dbReference type="InterPro" id="IPR013083">
    <property type="entry name" value="Znf_RING/FYVE/PHD"/>
</dbReference>
<comment type="function">
    <text evidence="6">E3 ubiquitin ligase.</text>
</comment>
<keyword evidence="8" id="KW-0732">Signal</keyword>
<feature type="signal peptide" evidence="8">
    <location>
        <begin position="1"/>
        <end position="17"/>
    </location>
</feature>
<evidence type="ECO:0000256" key="1">
    <source>
        <dbReference type="ARBA" id="ARBA00022723"/>
    </source>
</evidence>
<feature type="transmembrane region" description="Helical" evidence="7">
    <location>
        <begin position="190"/>
        <end position="212"/>
    </location>
</feature>
<protein>
    <recommendedName>
        <fullName evidence="6">E3 ubiquitin-protein ligase</fullName>
        <ecNumber evidence="6">2.3.2.27</ecNumber>
    </recommendedName>
    <alternativeName>
        <fullName evidence="6">RING-type E3 ubiquitin transferase</fullName>
    </alternativeName>
</protein>
<dbReference type="GO" id="GO:0005737">
    <property type="term" value="C:cytoplasm"/>
    <property type="evidence" value="ECO:0007669"/>
    <property type="project" value="UniProtKB-SubCell"/>
</dbReference>
<keyword evidence="7" id="KW-0812">Transmembrane</keyword>
<organism evidence="10 11">
    <name type="scientific">Piliocolobus tephrosceles</name>
    <name type="common">Ugandan red Colobus</name>
    <dbReference type="NCBI Taxonomy" id="591936"/>
    <lineage>
        <taxon>Eukaryota</taxon>
        <taxon>Metazoa</taxon>
        <taxon>Chordata</taxon>
        <taxon>Craniata</taxon>
        <taxon>Vertebrata</taxon>
        <taxon>Euteleostomi</taxon>
        <taxon>Mammalia</taxon>
        <taxon>Eutheria</taxon>
        <taxon>Euarchontoglires</taxon>
        <taxon>Primates</taxon>
        <taxon>Haplorrhini</taxon>
        <taxon>Catarrhini</taxon>
        <taxon>Cercopithecidae</taxon>
        <taxon>Colobinae</taxon>
        <taxon>Piliocolobus</taxon>
    </lineage>
</organism>
<dbReference type="Ensembl" id="ENSPTET00000015595.1">
    <property type="protein sequence ID" value="ENSPTEP00000010263.1"/>
    <property type="gene ID" value="ENSPTEG00000011653.1"/>
</dbReference>
<dbReference type="EC" id="2.3.2.27" evidence="6"/>
<keyword evidence="2 5" id="KW-0863">Zinc-finger</keyword>
<feature type="chain" id="PRO_5034969036" description="E3 ubiquitin-protein ligase" evidence="8">
    <location>
        <begin position="18"/>
        <end position="248"/>
    </location>
</feature>
<keyword evidence="3 6" id="KW-0862">Zinc</keyword>
<keyword evidence="6" id="KW-0833">Ubl conjugation pathway</keyword>
<sequence length="248" mass="29696">MFFFFLFFFLQLRYIPTKYKVIKKIFSKGINQIYINTPDDELNFNCVDVNDFKCKPSYENVIPILIVLNALGSPIQQAQFNFAYLHENENKNINTNQNKYKIVLYKQKIKFGNKYFEVQEIFGIQKSNKQEPNQINNYASGSECVICLTEERDTVILPCRHMCLCNMCANVVRIHNTKCPICRQGKIIKLTYVFIYFYYLSHTLLLYIYIYLSSYSFMFINNNQILLSFNITFFFFFFFFFYVSLLYI</sequence>
<evidence type="ECO:0000313" key="11">
    <source>
        <dbReference type="Proteomes" id="UP000694416"/>
    </source>
</evidence>
<dbReference type="InterPro" id="IPR045194">
    <property type="entry name" value="MGRN1/RNF157-like"/>
</dbReference>
<accession>A0A8C9GV70</accession>
<evidence type="ECO:0000259" key="9">
    <source>
        <dbReference type="PROSITE" id="PS50089"/>
    </source>
</evidence>
<dbReference type="GO" id="GO:0061630">
    <property type="term" value="F:ubiquitin protein ligase activity"/>
    <property type="evidence" value="ECO:0007669"/>
    <property type="project" value="UniProtKB-UniRule"/>
</dbReference>
<dbReference type="AlphaFoldDB" id="A0A8C9GV70"/>
<dbReference type="CDD" id="cd16789">
    <property type="entry name" value="mRING-HC-C3HC5_MGRN1-like"/>
    <property type="match status" value="1"/>
</dbReference>
<dbReference type="PROSITE" id="PS50089">
    <property type="entry name" value="ZF_RING_2"/>
    <property type="match status" value="1"/>
</dbReference>
<evidence type="ECO:0000256" key="6">
    <source>
        <dbReference type="RuleBase" id="RU369081"/>
    </source>
</evidence>
<dbReference type="SMART" id="SM00184">
    <property type="entry name" value="RING"/>
    <property type="match status" value="1"/>
</dbReference>
<evidence type="ECO:0000256" key="7">
    <source>
        <dbReference type="SAM" id="Phobius"/>
    </source>
</evidence>
<keyword evidence="6" id="KW-0963">Cytoplasm</keyword>